<evidence type="ECO:0000313" key="2">
    <source>
        <dbReference type="EMBL" id="WOK05549.1"/>
    </source>
</evidence>
<keyword evidence="3" id="KW-1185">Reference proteome</keyword>
<reference evidence="2 3" key="1">
    <citation type="journal article" date="2023" name="Microbiol. Resour. Announc.">
        <title>Complete Genome Sequence of Imperialibacter roseus strain P4T.</title>
        <authorList>
            <person name="Tizabi D.R."/>
            <person name="Bachvaroff T."/>
            <person name="Hill R.T."/>
        </authorList>
    </citation>
    <scope>NUCLEOTIDE SEQUENCE [LARGE SCALE GENOMIC DNA]</scope>
    <source>
        <strain evidence="2 3">P4T</strain>
    </source>
</reference>
<name>A0ABZ0IN09_9BACT</name>
<dbReference type="Gene3D" id="3.30.1050.10">
    <property type="entry name" value="SCP2 sterol-binding domain"/>
    <property type="match status" value="1"/>
</dbReference>
<evidence type="ECO:0000313" key="3">
    <source>
        <dbReference type="Proteomes" id="UP001302349"/>
    </source>
</evidence>
<dbReference type="EMBL" id="CP136051">
    <property type="protein sequence ID" value="WOK05549.1"/>
    <property type="molecule type" value="Genomic_DNA"/>
</dbReference>
<gene>
    <name evidence="2" type="ORF">RT717_20960</name>
</gene>
<dbReference type="InterPro" id="IPR036527">
    <property type="entry name" value="SCP2_sterol-bd_dom_sf"/>
</dbReference>
<proteinExistence type="predicted"/>
<dbReference type="RefSeq" id="WP_317488308.1">
    <property type="nucleotide sequence ID" value="NZ_CP136051.1"/>
</dbReference>
<dbReference type="PANTHER" id="PTHR10094">
    <property type="entry name" value="STEROL CARRIER PROTEIN 2 SCP-2 FAMILY PROTEIN"/>
    <property type="match status" value="1"/>
</dbReference>
<organism evidence="2 3">
    <name type="scientific">Imperialibacter roseus</name>
    <dbReference type="NCBI Taxonomy" id="1324217"/>
    <lineage>
        <taxon>Bacteria</taxon>
        <taxon>Pseudomonadati</taxon>
        <taxon>Bacteroidota</taxon>
        <taxon>Cytophagia</taxon>
        <taxon>Cytophagales</taxon>
        <taxon>Flammeovirgaceae</taxon>
        <taxon>Imperialibacter</taxon>
    </lineage>
</organism>
<feature type="domain" description="SCP2" evidence="1">
    <location>
        <begin position="36"/>
        <end position="98"/>
    </location>
</feature>
<dbReference type="InterPro" id="IPR003033">
    <property type="entry name" value="SCP2_sterol-bd_dom"/>
</dbReference>
<evidence type="ECO:0000259" key="1">
    <source>
        <dbReference type="Pfam" id="PF02036"/>
    </source>
</evidence>
<protein>
    <submittedName>
        <fullName evidence="2">SCP2 sterol-binding domain-containing protein</fullName>
    </submittedName>
</protein>
<sequence length="98" mass="10558">MSLDTATARVVEMAKENGGAIGNSVKFAFQEGVILLDDTVSPTKVSNDDTDAQCTIKMELKDFVKLLDGDLDPMSAFMGGMMKIEGDMTIAMKLTSLF</sequence>
<dbReference type="Proteomes" id="UP001302349">
    <property type="component" value="Chromosome"/>
</dbReference>
<dbReference type="PANTHER" id="PTHR10094:SF25">
    <property type="entry name" value="SCP2 STEROL-BINDING DOMAIN-CONTAINING PROTEIN 1"/>
    <property type="match status" value="1"/>
</dbReference>
<dbReference type="SUPFAM" id="SSF55718">
    <property type="entry name" value="SCP-like"/>
    <property type="match status" value="1"/>
</dbReference>
<dbReference type="Pfam" id="PF02036">
    <property type="entry name" value="SCP2"/>
    <property type="match status" value="1"/>
</dbReference>
<accession>A0ABZ0IN09</accession>